<name>K6VLI7_9MICO</name>
<gene>
    <name evidence="2" type="ORF">KILIM_056_00070</name>
</gene>
<feature type="chain" id="PRO_5003895467" evidence="1">
    <location>
        <begin position="31"/>
        <end position="157"/>
    </location>
</feature>
<accession>K6VLI7</accession>
<evidence type="ECO:0000313" key="3">
    <source>
        <dbReference type="Proteomes" id="UP000008366"/>
    </source>
</evidence>
<keyword evidence="1" id="KW-0732">Signal</keyword>
<comment type="caution">
    <text evidence="2">The sequence shown here is derived from an EMBL/GenBank/DDBJ whole genome shotgun (WGS) entry which is preliminary data.</text>
</comment>
<proteinExistence type="predicted"/>
<evidence type="ECO:0000313" key="2">
    <source>
        <dbReference type="EMBL" id="GAB97083.1"/>
    </source>
</evidence>
<protein>
    <submittedName>
        <fullName evidence="2">Uncharacterized protein</fullName>
    </submittedName>
</protein>
<dbReference type="AlphaFoldDB" id="K6VLI7"/>
<reference evidence="2 3" key="1">
    <citation type="submission" date="2012-08" db="EMBL/GenBank/DDBJ databases">
        <title>Whole genome shotgun sequence of Kineosphaera limosa NBRC 100340.</title>
        <authorList>
            <person name="Yoshida I."/>
            <person name="Isaki S."/>
            <person name="Hosoyama A."/>
            <person name="Tsuchikane K."/>
            <person name="Katsumata H."/>
            <person name="Ando Y."/>
            <person name="Ohji S."/>
            <person name="Hamada M."/>
            <person name="Tamura T."/>
            <person name="Yamazoe A."/>
            <person name="Yamazaki S."/>
            <person name="Fujita N."/>
        </authorList>
    </citation>
    <scope>NUCLEOTIDE SEQUENCE [LARGE SCALE GENOMIC DNA]</scope>
    <source>
        <strain evidence="2 3">NBRC 100340</strain>
    </source>
</reference>
<feature type="signal peptide" evidence="1">
    <location>
        <begin position="1"/>
        <end position="30"/>
    </location>
</feature>
<dbReference type="EMBL" id="BAHD01000056">
    <property type="protein sequence ID" value="GAB97083.1"/>
    <property type="molecule type" value="Genomic_DNA"/>
</dbReference>
<sequence>MLLRALFRALTLVVAGLLMSPLTTFSTASAATIAPAPAVALVPASAVPASAVAGDVPVAVQTGLRRTPRYSVEVPSAVEAGLRRTPRYSVEVPSAMEAGLRRKPRYSVDLIALRAPTAADAAQSRLDPATAVGLLLGATVTTGSAVPIHAASLAAAN</sequence>
<keyword evidence="3" id="KW-1185">Reference proteome</keyword>
<evidence type="ECO:0000256" key="1">
    <source>
        <dbReference type="SAM" id="SignalP"/>
    </source>
</evidence>
<organism evidence="2 3">
    <name type="scientific">Kineosphaera limosa NBRC 100340</name>
    <dbReference type="NCBI Taxonomy" id="1184609"/>
    <lineage>
        <taxon>Bacteria</taxon>
        <taxon>Bacillati</taxon>
        <taxon>Actinomycetota</taxon>
        <taxon>Actinomycetes</taxon>
        <taxon>Micrococcales</taxon>
        <taxon>Dermatophilaceae</taxon>
        <taxon>Kineosphaera</taxon>
    </lineage>
</organism>
<dbReference type="Proteomes" id="UP000008366">
    <property type="component" value="Unassembled WGS sequence"/>
</dbReference>